<evidence type="ECO:0000313" key="2">
    <source>
        <dbReference type="Proteomes" id="UP000029981"/>
    </source>
</evidence>
<reference evidence="1 2" key="3">
    <citation type="journal article" date="2010" name="BMC Genomics">
        <title>Transcriptome sequencing and comparative analysis of cucumber flowers with different sex types.</title>
        <authorList>
            <person name="Guo S."/>
            <person name="Zheng Y."/>
            <person name="Joung J.G."/>
            <person name="Liu S."/>
            <person name="Zhang Z."/>
            <person name="Crasta O.R."/>
            <person name="Sobral B.W."/>
            <person name="Xu Y."/>
            <person name="Huang S."/>
            <person name="Fei Z."/>
        </authorList>
    </citation>
    <scope>NUCLEOTIDE SEQUENCE [LARGE SCALE GENOMIC DNA]</scope>
    <source>
        <strain evidence="2">cv. 9930</strain>
    </source>
</reference>
<reference evidence="1 2" key="1">
    <citation type="journal article" date="2009" name="Nat. Genet.">
        <title>The genome of the cucumber, Cucumis sativus L.</title>
        <authorList>
            <person name="Huang S."/>
            <person name="Li R."/>
            <person name="Zhang Z."/>
            <person name="Li L."/>
            <person name="Gu X."/>
            <person name="Fan W."/>
            <person name="Lucas W.J."/>
            <person name="Wang X."/>
            <person name="Xie B."/>
            <person name="Ni P."/>
            <person name="Ren Y."/>
            <person name="Zhu H."/>
            <person name="Li J."/>
            <person name="Lin K."/>
            <person name="Jin W."/>
            <person name="Fei Z."/>
            <person name="Li G."/>
            <person name="Staub J."/>
            <person name="Kilian A."/>
            <person name="van der Vossen E.A."/>
            <person name="Wu Y."/>
            <person name="Guo J."/>
            <person name="He J."/>
            <person name="Jia Z."/>
            <person name="Ren Y."/>
            <person name="Tian G."/>
            <person name="Lu Y."/>
            <person name="Ruan J."/>
            <person name="Qian W."/>
            <person name="Wang M."/>
            <person name="Huang Q."/>
            <person name="Li B."/>
            <person name="Xuan Z."/>
            <person name="Cao J."/>
            <person name="Asan"/>
            <person name="Wu Z."/>
            <person name="Zhang J."/>
            <person name="Cai Q."/>
            <person name="Bai Y."/>
            <person name="Zhao B."/>
            <person name="Han Y."/>
            <person name="Li Y."/>
            <person name="Li X."/>
            <person name="Wang S."/>
            <person name="Shi Q."/>
            <person name="Liu S."/>
            <person name="Cho W.K."/>
            <person name="Kim J.Y."/>
            <person name="Xu Y."/>
            <person name="Heller-Uszynska K."/>
            <person name="Miao H."/>
            <person name="Cheng Z."/>
            <person name="Zhang S."/>
            <person name="Wu J."/>
            <person name="Yang Y."/>
            <person name="Kang H."/>
            <person name="Li M."/>
            <person name="Liang H."/>
            <person name="Ren X."/>
            <person name="Shi Z."/>
            <person name="Wen M."/>
            <person name="Jian M."/>
            <person name="Yang H."/>
            <person name="Zhang G."/>
            <person name="Yang Z."/>
            <person name="Chen R."/>
            <person name="Liu S."/>
            <person name="Li J."/>
            <person name="Ma L."/>
            <person name="Liu H."/>
            <person name="Zhou Y."/>
            <person name="Zhao J."/>
            <person name="Fang X."/>
            <person name="Li G."/>
            <person name="Fang L."/>
            <person name="Li Y."/>
            <person name="Liu D."/>
            <person name="Zheng H."/>
            <person name="Zhang Y."/>
            <person name="Qin N."/>
            <person name="Li Z."/>
            <person name="Yang G."/>
            <person name="Yang S."/>
            <person name="Bolund L."/>
            <person name="Kristiansen K."/>
            <person name="Zheng H."/>
            <person name="Li S."/>
            <person name="Zhang X."/>
            <person name="Yang H."/>
            <person name="Wang J."/>
            <person name="Sun R."/>
            <person name="Zhang B."/>
            <person name="Jiang S."/>
            <person name="Wang J."/>
            <person name="Du Y."/>
            <person name="Li S."/>
        </authorList>
    </citation>
    <scope>NUCLEOTIDE SEQUENCE [LARGE SCALE GENOMIC DNA]</scope>
    <source>
        <strain evidence="2">cv. 9930</strain>
    </source>
</reference>
<dbReference type="Gramene" id="KGN58237">
    <property type="protein sequence ID" value="KGN58237"/>
    <property type="gene ID" value="Csa_3G597360"/>
</dbReference>
<sequence>MQQYEYYIPGEEEEGRKMGGIEADLGGILKNLDLQLQRGGREIGEKGMEYSEEETEEGTKKLKQWLKMEERMKS</sequence>
<name>A0A0A0LC08_CUCSA</name>
<accession>A0A0A0LC08</accession>
<dbReference type="EMBL" id="CM002924">
    <property type="protein sequence ID" value="KGN58237.1"/>
    <property type="molecule type" value="Genomic_DNA"/>
</dbReference>
<gene>
    <name evidence="1" type="ORF">Csa_3G597360</name>
</gene>
<proteinExistence type="predicted"/>
<protein>
    <submittedName>
        <fullName evidence="1">Uncharacterized protein</fullName>
    </submittedName>
</protein>
<evidence type="ECO:0000313" key="1">
    <source>
        <dbReference type="EMBL" id="KGN58237.1"/>
    </source>
</evidence>
<organism evidence="1 2">
    <name type="scientific">Cucumis sativus</name>
    <name type="common">Cucumber</name>
    <dbReference type="NCBI Taxonomy" id="3659"/>
    <lineage>
        <taxon>Eukaryota</taxon>
        <taxon>Viridiplantae</taxon>
        <taxon>Streptophyta</taxon>
        <taxon>Embryophyta</taxon>
        <taxon>Tracheophyta</taxon>
        <taxon>Spermatophyta</taxon>
        <taxon>Magnoliopsida</taxon>
        <taxon>eudicotyledons</taxon>
        <taxon>Gunneridae</taxon>
        <taxon>Pentapetalae</taxon>
        <taxon>rosids</taxon>
        <taxon>fabids</taxon>
        <taxon>Cucurbitales</taxon>
        <taxon>Cucurbitaceae</taxon>
        <taxon>Benincaseae</taxon>
        <taxon>Cucumis</taxon>
    </lineage>
</organism>
<dbReference type="Proteomes" id="UP000029981">
    <property type="component" value="Chromosome 3"/>
</dbReference>
<reference evidence="1 2" key="4">
    <citation type="journal article" date="2011" name="BMC Genomics">
        <title>RNA-Seq improves annotation of protein-coding genes in the cucumber genome.</title>
        <authorList>
            <person name="Li Z."/>
            <person name="Zhang Z."/>
            <person name="Yan P."/>
            <person name="Huang S."/>
            <person name="Fei Z."/>
            <person name="Lin K."/>
        </authorList>
    </citation>
    <scope>NUCLEOTIDE SEQUENCE [LARGE SCALE GENOMIC DNA]</scope>
    <source>
        <strain evidence="2">cv. 9930</strain>
    </source>
</reference>
<reference evidence="1 2" key="2">
    <citation type="journal article" date="2009" name="PLoS ONE">
        <title>An integrated genetic and cytogenetic map of the cucumber genome.</title>
        <authorList>
            <person name="Ren Y."/>
            <person name="Zhang Z."/>
            <person name="Liu J."/>
            <person name="Staub J.E."/>
            <person name="Han Y."/>
            <person name="Cheng Z."/>
            <person name="Li X."/>
            <person name="Lu J."/>
            <person name="Miao H."/>
            <person name="Kang H."/>
            <person name="Xie B."/>
            <person name="Gu X."/>
            <person name="Wang X."/>
            <person name="Du Y."/>
            <person name="Jin W."/>
            <person name="Huang S."/>
        </authorList>
    </citation>
    <scope>NUCLEOTIDE SEQUENCE [LARGE SCALE GENOMIC DNA]</scope>
    <source>
        <strain evidence="2">cv. 9930</strain>
    </source>
</reference>
<dbReference type="AlphaFoldDB" id="A0A0A0LC08"/>
<keyword evidence="2" id="KW-1185">Reference proteome</keyword>